<keyword evidence="4 6" id="KW-1133">Transmembrane helix</keyword>
<dbReference type="InterPro" id="IPR002781">
    <property type="entry name" value="TM_pro_TauE-like"/>
</dbReference>
<dbReference type="GO" id="GO:0005886">
    <property type="term" value="C:plasma membrane"/>
    <property type="evidence" value="ECO:0007669"/>
    <property type="project" value="UniProtKB-SubCell"/>
</dbReference>
<comment type="subcellular location">
    <subcellularLocation>
        <location evidence="6">Cell membrane</location>
        <topology evidence="6">Multi-pass membrane protein</topology>
    </subcellularLocation>
    <subcellularLocation>
        <location evidence="1">Membrane</location>
        <topology evidence="1">Multi-pass membrane protein</topology>
    </subcellularLocation>
</comment>
<dbReference type="RefSeq" id="WP_099017606.1">
    <property type="nucleotide sequence ID" value="NZ_NIHB01000001.1"/>
</dbReference>
<feature type="transmembrane region" description="Helical" evidence="6">
    <location>
        <begin position="215"/>
        <end position="238"/>
    </location>
</feature>
<evidence type="ECO:0000313" key="7">
    <source>
        <dbReference type="EMBL" id="TDR23782.1"/>
    </source>
</evidence>
<proteinExistence type="inferred from homology"/>
<dbReference type="EMBL" id="SNZB01000001">
    <property type="protein sequence ID" value="TDR23782.1"/>
    <property type="molecule type" value="Genomic_DNA"/>
</dbReference>
<feature type="transmembrane region" description="Helical" evidence="6">
    <location>
        <begin position="6"/>
        <end position="35"/>
    </location>
</feature>
<organism evidence="7 8">
    <name type="scientific">Marinicella litoralis</name>
    <dbReference type="NCBI Taxonomy" id="644220"/>
    <lineage>
        <taxon>Bacteria</taxon>
        <taxon>Pseudomonadati</taxon>
        <taxon>Pseudomonadota</taxon>
        <taxon>Gammaproteobacteria</taxon>
        <taxon>Lysobacterales</taxon>
        <taxon>Marinicellaceae</taxon>
        <taxon>Marinicella</taxon>
    </lineage>
</organism>
<dbReference type="PANTHER" id="PTHR43483:SF3">
    <property type="entry name" value="MEMBRANE TRANSPORTER PROTEIN HI_0806-RELATED"/>
    <property type="match status" value="1"/>
</dbReference>
<evidence type="ECO:0000256" key="4">
    <source>
        <dbReference type="ARBA" id="ARBA00022989"/>
    </source>
</evidence>
<accession>A0A4R6XUU5</accession>
<keyword evidence="6" id="KW-1003">Cell membrane</keyword>
<evidence type="ECO:0000256" key="1">
    <source>
        <dbReference type="ARBA" id="ARBA00004141"/>
    </source>
</evidence>
<gene>
    <name evidence="7" type="ORF">C8D91_0648</name>
</gene>
<reference evidence="7 8" key="1">
    <citation type="submission" date="2019-03" db="EMBL/GenBank/DDBJ databases">
        <title>Genomic Encyclopedia of Type Strains, Phase IV (KMG-IV): sequencing the most valuable type-strain genomes for metagenomic binning, comparative biology and taxonomic classification.</title>
        <authorList>
            <person name="Goeker M."/>
        </authorList>
    </citation>
    <scope>NUCLEOTIDE SEQUENCE [LARGE SCALE GENOMIC DNA]</scope>
    <source>
        <strain evidence="7 8">DSM 25488</strain>
    </source>
</reference>
<feature type="transmembrane region" description="Helical" evidence="6">
    <location>
        <begin position="78"/>
        <end position="102"/>
    </location>
</feature>
<protein>
    <recommendedName>
        <fullName evidence="6">Probable membrane transporter protein</fullName>
    </recommendedName>
</protein>
<sequence>MDITNILLLVILGSAVGFFAGLLGIGGGAILVPALTVFFLSQHHDPAIVVHLALATSMSCIVINALLSIRTHHKHHAILWPIVSAISPAILLGSALATWLVIEMDSKTIALIFTLLMLLVALQLLIGFKPRATAAKRIPKTELLPVGFVIGFISAIIAIGGGSLTVPYLTWHQINIRKAIATAAAIGLPIALTSGVVFLMQGIHQTNLPELTFGYVFWPATLLISIGSLFTTSLGAHLTHRLPVHYLKKIFAAVIVILALKMYFSFT</sequence>
<dbReference type="PANTHER" id="PTHR43483">
    <property type="entry name" value="MEMBRANE TRANSPORTER PROTEIN HI_0806-RELATED"/>
    <property type="match status" value="1"/>
</dbReference>
<feature type="transmembrane region" description="Helical" evidence="6">
    <location>
        <begin position="250"/>
        <end position="266"/>
    </location>
</feature>
<comment type="caution">
    <text evidence="7">The sequence shown here is derived from an EMBL/GenBank/DDBJ whole genome shotgun (WGS) entry which is preliminary data.</text>
</comment>
<dbReference type="OrthoDB" id="457670at2"/>
<evidence type="ECO:0000256" key="6">
    <source>
        <dbReference type="RuleBase" id="RU363041"/>
    </source>
</evidence>
<evidence type="ECO:0000313" key="8">
    <source>
        <dbReference type="Proteomes" id="UP000295724"/>
    </source>
</evidence>
<feature type="transmembrane region" description="Helical" evidence="6">
    <location>
        <begin position="47"/>
        <end position="66"/>
    </location>
</feature>
<dbReference type="Pfam" id="PF01925">
    <property type="entry name" value="TauE"/>
    <property type="match status" value="1"/>
</dbReference>
<keyword evidence="3 6" id="KW-0812">Transmembrane</keyword>
<evidence type="ECO:0000256" key="5">
    <source>
        <dbReference type="ARBA" id="ARBA00023136"/>
    </source>
</evidence>
<feature type="transmembrane region" description="Helical" evidence="6">
    <location>
        <begin position="181"/>
        <end position="203"/>
    </location>
</feature>
<evidence type="ECO:0000256" key="3">
    <source>
        <dbReference type="ARBA" id="ARBA00022692"/>
    </source>
</evidence>
<dbReference type="Proteomes" id="UP000295724">
    <property type="component" value="Unassembled WGS sequence"/>
</dbReference>
<feature type="transmembrane region" description="Helical" evidence="6">
    <location>
        <begin position="109"/>
        <end position="128"/>
    </location>
</feature>
<keyword evidence="8" id="KW-1185">Reference proteome</keyword>
<dbReference type="AlphaFoldDB" id="A0A4R6XUU5"/>
<comment type="similarity">
    <text evidence="2 6">Belongs to the 4-toluene sulfonate uptake permease (TSUP) (TC 2.A.102) family.</text>
</comment>
<feature type="transmembrane region" description="Helical" evidence="6">
    <location>
        <begin position="148"/>
        <end position="169"/>
    </location>
</feature>
<name>A0A4R6XUU5_9GAMM</name>
<keyword evidence="5 6" id="KW-0472">Membrane</keyword>
<evidence type="ECO:0000256" key="2">
    <source>
        <dbReference type="ARBA" id="ARBA00009142"/>
    </source>
</evidence>